<dbReference type="Pfam" id="PF04434">
    <property type="entry name" value="SWIM"/>
    <property type="match status" value="1"/>
</dbReference>
<dbReference type="AlphaFoldDB" id="A0ABD0V1R3"/>
<gene>
    <name evidence="2" type="ORF">M5K25_010949</name>
</gene>
<reference evidence="2 3" key="1">
    <citation type="journal article" date="2024" name="Plant Biotechnol. J.">
        <title>Dendrobium thyrsiflorum genome and its molecular insights into genes involved in important horticultural traits.</title>
        <authorList>
            <person name="Chen B."/>
            <person name="Wang J.Y."/>
            <person name="Zheng P.J."/>
            <person name="Li K.L."/>
            <person name="Liang Y.M."/>
            <person name="Chen X.F."/>
            <person name="Zhang C."/>
            <person name="Zhao X."/>
            <person name="He X."/>
            <person name="Zhang G.Q."/>
            <person name="Liu Z.J."/>
            <person name="Xu Q."/>
        </authorList>
    </citation>
    <scope>NUCLEOTIDE SEQUENCE [LARGE SCALE GENOMIC DNA]</scope>
    <source>
        <strain evidence="2">GZMU011</strain>
    </source>
</reference>
<accession>A0ABD0V1R3</accession>
<dbReference type="Proteomes" id="UP001552299">
    <property type="component" value="Unassembled WGS sequence"/>
</dbReference>
<dbReference type="InterPro" id="IPR007527">
    <property type="entry name" value="Znf_SWIM"/>
</dbReference>
<keyword evidence="3" id="KW-1185">Reference proteome</keyword>
<evidence type="ECO:0000259" key="1">
    <source>
        <dbReference type="Pfam" id="PF04434"/>
    </source>
</evidence>
<comment type="caution">
    <text evidence="2">The sequence shown here is derived from an EMBL/GenBank/DDBJ whole genome shotgun (WGS) entry which is preliminary data.</text>
</comment>
<name>A0ABD0V1R3_DENTH</name>
<protein>
    <recommendedName>
        <fullName evidence="1">SWIM-type domain-containing protein</fullName>
    </recommendedName>
</protein>
<dbReference type="PANTHER" id="PTHR31973:SF187">
    <property type="entry name" value="MUTATOR TRANSPOSASE MUDRA PROTEIN"/>
    <property type="match status" value="1"/>
</dbReference>
<dbReference type="EMBL" id="JANQDX010000009">
    <property type="protein sequence ID" value="KAL0918903.1"/>
    <property type="molecule type" value="Genomic_DNA"/>
</dbReference>
<feature type="domain" description="SWIM-type" evidence="1">
    <location>
        <begin position="74"/>
        <end position="94"/>
    </location>
</feature>
<evidence type="ECO:0000313" key="3">
    <source>
        <dbReference type="Proteomes" id="UP001552299"/>
    </source>
</evidence>
<dbReference type="PANTHER" id="PTHR31973">
    <property type="entry name" value="POLYPROTEIN, PUTATIVE-RELATED"/>
    <property type="match status" value="1"/>
</dbReference>
<sequence length="259" mass="29679">MHVLKKQEILVDIIRAMLMEQRSQRKINSYSWKGPLVPHVEEYIRDITTRKEHLIICQLTATRAEVEGLYGRHEVDIEKKECTCGFWQLSGLPCIYSDAYIGTRQHTLWHTMLMIITTHIGLLLALFNFPYGFSYLILFYLLTIYKMACDGAISTIPGKDLWAAVSDGEVVTTPSSLRPCGRPKKRRIKYFLDIGKKSKLGHICSRCNLWGHHKSTCKNPLNVHGDEIDNEIAFDDEPPTTSTSRAKLTIRRPSTMPLE</sequence>
<organism evidence="2 3">
    <name type="scientific">Dendrobium thyrsiflorum</name>
    <name type="common">Pinecone-like raceme dendrobium</name>
    <name type="synonym">Orchid</name>
    <dbReference type="NCBI Taxonomy" id="117978"/>
    <lineage>
        <taxon>Eukaryota</taxon>
        <taxon>Viridiplantae</taxon>
        <taxon>Streptophyta</taxon>
        <taxon>Embryophyta</taxon>
        <taxon>Tracheophyta</taxon>
        <taxon>Spermatophyta</taxon>
        <taxon>Magnoliopsida</taxon>
        <taxon>Liliopsida</taxon>
        <taxon>Asparagales</taxon>
        <taxon>Orchidaceae</taxon>
        <taxon>Epidendroideae</taxon>
        <taxon>Malaxideae</taxon>
        <taxon>Dendrobiinae</taxon>
        <taxon>Dendrobium</taxon>
    </lineage>
</organism>
<proteinExistence type="predicted"/>
<evidence type="ECO:0000313" key="2">
    <source>
        <dbReference type="EMBL" id="KAL0918903.1"/>
    </source>
</evidence>